<dbReference type="InterPro" id="IPR025714">
    <property type="entry name" value="Methyltranfer_dom"/>
</dbReference>
<sequence>MKKGLSYSNWNEKTSFRLYFTLDASVLGRELCVLLLTLACQNLPFSDGSRNIAKVIPPLHLTGGGSRSGAMTNLARRFRLVPIQVILFLAALFCFVMWQRSKKVNLEAKWQEIRDEELKKYQGMREVSLDFIRHAGHVDYRIEDLGEDELNGMNETQLMVTVHSFLDNADAICKRRIRMGSLNVGGWEICDDDLVRPKQPPCLVYSFGAPERFAFEDDISRVYKCEVHAFKVDMEGGDYNRSDLIFVHPFGVGKYTEITPAGKELYTFGDIRTILNHKKRNIDVVKLDIEYAEWSALYNMLDEEELDNVRQVLVEYHLGALPSEDRLRRMLRILRGMSKAGFRKFYVHKSPKGSFHHPNFPVVRSKSYEIHYLNQNYLKKKDKKYDDEEDEEDEEEEEDEDEEK</sequence>
<evidence type="ECO:0000313" key="4">
    <source>
        <dbReference type="EMBL" id="KAK3782832.1"/>
    </source>
</evidence>
<feature type="compositionally biased region" description="Acidic residues" evidence="1">
    <location>
        <begin position="387"/>
        <end position="404"/>
    </location>
</feature>
<feature type="region of interest" description="Disordered" evidence="1">
    <location>
        <begin position="381"/>
        <end position="404"/>
    </location>
</feature>
<dbReference type="Proteomes" id="UP001283361">
    <property type="component" value="Unassembled WGS sequence"/>
</dbReference>
<dbReference type="InterPro" id="IPR026913">
    <property type="entry name" value="METTL24"/>
</dbReference>
<evidence type="ECO:0000256" key="1">
    <source>
        <dbReference type="SAM" id="MobiDB-lite"/>
    </source>
</evidence>
<gene>
    <name evidence="4" type="ORF">RRG08_002465</name>
</gene>
<dbReference type="EMBL" id="JAWDGP010002483">
    <property type="protein sequence ID" value="KAK3782832.1"/>
    <property type="molecule type" value="Genomic_DNA"/>
</dbReference>
<organism evidence="4 5">
    <name type="scientific">Elysia crispata</name>
    <name type="common">lettuce slug</name>
    <dbReference type="NCBI Taxonomy" id="231223"/>
    <lineage>
        <taxon>Eukaryota</taxon>
        <taxon>Metazoa</taxon>
        <taxon>Spiralia</taxon>
        <taxon>Lophotrochozoa</taxon>
        <taxon>Mollusca</taxon>
        <taxon>Gastropoda</taxon>
        <taxon>Heterobranchia</taxon>
        <taxon>Euthyneura</taxon>
        <taxon>Panpulmonata</taxon>
        <taxon>Sacoglossa</taxon>
        <taxon>Placobranchoidea</taxon>
        <taxon>Plakobranchidae</taxon>
        <taxon>Elysia</taxon>
    </lineage>
</organism>
<keyword evidence="2" id="KW-1133">Transmembrane helix</keyword>
<proteinExistence type="predicted"/>
<keyword evidence="2" id="KW-0812">Transmembrane</keyword>
<keyword evidence="5" id="KW-1185">Reference proteome</keyword>
<evidence type="ECO:0000256" key="2">
    <source>
        <dbReference type="SAM" id="Phobius"/>
    </source>
</evidence>
<name>A0AAE1A9Y1_9GAST</name>
<reference evidence="4" key="1">
    <citation type="journal article" date="2023" name="G3 (Bethesda)">
        <title>A reference genome for the long-term kleptoplast-retaining sea slug Elysia crispata morphotype clarki.</title>
        <authorList>
            <person name="Eastman K.E."/>
            <person name="Pendleton A.L."/>
            <person name="Shaikh M.A."/>
            <person name="Suttiyut T."/>
            <person name="Ogas R."/>
            <person name="Tomko P."/>
            <person name="Gavelis G."/>
            <person name="Widhalm J.R."/>
            <person name="Wisecaver J.H."/>
        </authorList>
    </citation>
    <scope>NUCLEOTIDE SEQUENCE</scope>
    <source>
        <strain evidence="4">ECLA1</strain>
    </source>
</reference>
<feature type="transmembrane region" description="Helical" evidence="2">
    <location>
        <begin position="80"/>
        <end position="98"/>
    </location>
</feature>
<dbReference type="PANTHER" id="PTHR32026">
    <property type="entry name" value="METHYLTRANSFERASE-LIKE PROTEIN 24"/>
    <property type="match status" value="1"/>
</dbReference>
<evidence type="ECO:0000313" key="5">
    <source>
        <dbReference type="Proteomes" id="UP001283361"/>
    </source>
</evidence>
<dbReference type="PANTHER" id="PTHR32026:SF10">
    <property type="entry name" value="METHYLTRANSFERASE-LIKE PROTEIN 24-RELATED"/>
    <property type="match status" value="1"/>
</dbReference>
<evidence type="ECO:0000259" key="3">
    <source>
        <dbReference type="Pfam" id="PF13383"/>
    </source>
</evidence>
<protein>
    <recommendedName>
        <fullName evidence="3">Methyltransferase domain-containing protein</fullName>
    </recommendedName>
</protein>
<dbReference type="Pfam" id="PF13383">
    <property type="entry name" value="Methyltransf_22"/>
    <property type="match status" value="1"/>
</dbReference>
<dbReference type="AlphaFoldDB" id="A0AAE1A9Y1"/>
<comment type="caution">
    <text evidence="4">The sequence shown here is derived from an EMBL/GenBank/DDBJ whole genome shotgun (WGS) entry which is preliminary data.</text>
</comment>
<feature type="domain" description="Methyltransferase" evidence="3">
    <location>
        <begin position="168"/>
        <end position="345"/>
    </location>
</feature>
<keyword evidence="2" id="KW-0472">Membrane</keyword>
<accession>A0AAE1A9Y1</accession>